<dbReference type="OrthoDB" id="958383at2"/>
<accession>A0A327NCS1</accession>
<dbReference type="AlphaFoldDB" id="A0A327NCS1"/>
<proteinExistence type="predicted"/>
<keyword evidence="2" id="KW-1185">Reference proteome</keyword>
<evidence type="ECO:0000313" key="2">
    <source>
        <dbReference type="Proteomes" id="UP000249016"/>
    </source>
</evidence>
<reference evidence="1 2" key="1">
    <citation type="submission" date="2018-06" db="EMBL/GenBank/DDBJ databases">
        <title>Spirosoma sp. HMF3257 Genome sequencing and assembly.</title>
        <authorList>
            <person name="Kang H."/>
            <person name="Cha I."/>
            <person name="Kim H."/>
            <person name="Kang J."/>
            <person name="Joh K."/>
        </authorList>
    </citation>
    <scope>NUCLEOTIDE SEQUENCE [LARGE SCALE GENOMIC DNA]</scope>
    <source>
        <strain evidence="1 2">HMF3257</strain>
    </source>
</reference>
<sequence>MLIDIQDVRFHYWLYNNYFDILPPTDREVTRWWQAPLFLDYDSIWNVEFVEDAMICDVILQKSLPAKKERIKVGYQQIYRVARFIEGVNMTEKQSYLYSDSSKLKMPPLD</sequence>
<dbReference type="EMBL" id="QLII01000003">
    <property type="protein sequence ID" value="RAI73040.1"/>
    <property type="molecule type" value="Genomic_DNA"/>
</dbReference>
<organism evidence="1 2">
    <name type="scientific">Spirosoma telluris</name>
    <dbReference type="NCBI Taxonomy" id="2183553"/>
    <lineage>
        <taxon>Bacteria</taxon>
        <taxon>Pseudomonadati</taxon>
        <taxon>Bacteroidota</taxon>
        <taxon>Cytophagia</taxon>
        <taxon>Cytophagales</taxon>
        <taxon>Cytophagaceae</taxon>
        <taxon>Spirosoma</taxon>
    </lineage>
</organism>
<protein>
    <submittedName>
        <fullName evidence="1">Uncharacterized protein</fullName>
    </submittedName>
</protein>
<dbReference type="Proteomes" id="UP000249016">
    <property type="component" value="Unassembled WGS sequence"/>
</dbReference>
<name>A0A327NCS1_9BACT</name>
<evidence type="ECO:0000313" key="1">
    <source>
        <dbReference type="EMBL" id="RAI73040.1"/>
    </source>
</evidence>
<comment type="caution">
    <text evidence="1">The sequence shown here is derived from an EMBL/GenBank/DDBJ whole genome shotgun (WGS) entry which is preliminary data.</text>
</comment>
<gene>
    <name evidence="1" type="ORF">HMF3257_38595</name>
</gene>